<organism evidence="1 2">
    <name type="scientific">Cloacibacterium rupense</name>
    <dbReference type="NCBI Taxonomy" id="517423"/>
    <lineage>
        <taxon>Bacteria</taxon>
        <taxon>Pseudomonadati</taxon>
        <taxon>Bacteroidota</taxon>
        <taxon>Flavobacteriia</taxon>
        <taxon>Flavobacteriales</taxon>
        <taxon>Weeksellaceae</taxon>
    </lineage>
</organism>
<comment type="caution">
    <text evidence="1">The sequence shown here is derived from an EMBL/GenBank/DDBJ whole genome shotgun (WGS) entry which is preliminary data.</text>
</comment>
<evidence type="ECO:0000313" key="2">
    <source>
        <dbReference type="Proteomes" id="UP000620064"/>
    </source>
</evidence>
<dbReference type="EMBL" id="BMLV01000006">
    <property type="protein sequence ID" value="GGP06312.1"/>
    <property type="molecule type" value="Genomic_DNA"/>
</dbReference>
<gene>
    <name evidence="1" type="ORF">GCM10010992_26020</name>
</gene>
<dbReference type="PROSITE" id="PS51257">
    <property type="entry name" value="PROKAR_LIPOPROTEIN"/>
    <property type="match status" value="1"/>
</dbReference>
<dbReference type="Proteomes" id="UP000620064">
    <property type="component" value="Unassembled WGS sequence"/>
</dbReference>
<evidence type="ECO:0008006" key="3">
    <source>
        <dbReference type="Google" id="ProtNLM"/>
    </source>
</evidence>
<reference evidence="2" key="1">
    <citation type="journal article" date="2019" name="Int. J. Syst. Evol. Microbiol.">
        <title>The Global Catalogue of Microorganisms (GCM) 10K type strain sequencing project: providing services to taxonomists for standard genome sequencing and annotation.</title>
        <authorList>
            <consortium name="The Broad Institute Genomics Platform"/>
            <consortium name="The Broad Institute Genome Sequencing Center for Infectious Disease"/>
            <person name="Wu L."/>
            <person name="Ma J."/>
        </authorList>
    </citation>
    <scope>NUCLEOTIDE SEQUENCE [LARGE SCALE GENOMIC DNA]</scope>
    <source>
        <strain evidence="2">CGMCC 1.7656</strain>
    </source>
</reference>
<name>A0ABQ2NMN9_9FLAO</name>
<protein>
    <recommendedName>
        <fullName evidence="3">Lipoprotein</fullName>
    </recommendedName>
</protein>
<accession>A0ABQ2NMN9</accession>
<proteinExistence type="predicted"/>
<evidence type="ECO:0000313" key="1">
    <source>
        <dbReference type="EMBL" id="GGP06312.1"/>
    </source>
</evidence>
<sequence length="173" mass="20434">MIRSSFFILLILLFSCNKESEFIEVTQGIGMNPAEPRYGVLVTSNNELFFCNEIISNGKRTSKYKYYKYNESIDFSSYKEMVLKNFKDKINSKSLKVNDAEYYQLKYKTSSKQYKSIFFESDLNPEQFEILMNFIRLPDNKLKLSEEIPFYNFSSDLLMATTVPLYEVCNFKQ</sequence>
<keyword evidence="2" id="KW-1185">Reference proteome</keyword>